<dbReference type="PANTHER" id="PTHR46121:SF3">
    <property type="entry name" value="STEROIDOGENIC ACUTE REGULATORY-LIKE PROTEIN 1"/>
    <property type="match status" value="1"/>
</dbReference>
<dbReference type="Pfam" id="PF01852">
    <property type="entry name" value="START"/>
    <property type="match status" value="1"/>
</dbReference>
<dbReference type="GO" id="GO:0005789">
    <property type="term" value="C:endoplasmic reticulum membrane"/>
    <property type="evidence" value="ECO:0007669"/>
    <property type="project" value="TreeGrafter"/>
</dbReference>
<dbReference type="GO" id="GO:0031902">
    <property type="term" value="C:late endosome membrane"/>
    <property type="evidence" value="ECO:0007669"/>
    <property type="project" value="TreeGrafter"/>
</dbReference>
<name>A0A915E4I4_9BILA</name>
<proteinExistence type="predicted"/>
<dbReference type="AlphaFoldDB" id="A0A915E4I4"/>
<organism evidence="2 3">
    <name type="scientific">Ditylenchus dipsaci</name>
    <dbReference type="NCBI Taxonomy" id="166011"/>
    <lineage>
        <taxon>Eukaryota</taxon>
        <taxon>Metazoa</taxon>
        <taxon>Ecdysozoa</taxon>
        <taxon>Nematoda</taxon>
        <taxon>Chromadorea</taxon>
        <taxon>Rhabditida</taxon>
        <taxon>Tylenchina</taxon>
        <taxon>Tylenchomorpha</taxon>
        <taxon>Sphaerularioidea</taxon>
        <taxon>Anguinidae</taxon>
        <taxon>Anguininae</taxon>
        <taxon>Ditylenchus</taxon>
    </lineage>
</organism>
<dbReference type="InterPro" id="IPR023393">
    <property type="entry name" value="START-like_dom_sf"/>
</dbReference>
<evidence type="ECO:0000259" key="1">
    <source>
        <dbReference type="PROSITE" id="PS50848"/>
    </source>
</evidence>
<dbReference type="WBParaSite" id="jg2742">
    <property type="protein sequence ID" value="jg2742"/>
    <property type="gene ID" value="jg2742"/>
</dbReference>
<dbReference type="Gene3D" id="3.30.530.20">
    <property type="match status" value="1"/>
</dbReference>
<dbReference type="GO" id="GO:0005765">
    <property type="term" value="C:lysosomal membrane"/>
    <property type="evidence" value="ECO:0007669"/>
    <property type="project" value="TreeGrafter"/>
</dbReference>
<dbReference type="PROSITE" id="PS50848">
    <property type="entry name" value="START"/>
    <property type="match status" value="1"/>
</dbReference>
<evidence type="ECO:0000313" key="3">
    <source>
        <dbReference type="WBParaSite" id="jg2742"/>
    </source>
</evidence>
<dbReference type="GO" id="GO:0008289">
    <property type="term" value="F:lipid binding"/>
    <property type="evidence" value="ECO:0007669"/>
    <property type="project" value="InterPro"/>
</dbReference>
<reference evidence="3" key="1">
    <citation type="submission" date="2022-11" db="UniProtKB">
        <authorList>
            <consortium name="WormBaseParasite"/>
        </authorList>
    </citation>
    <scope>IDENTIFICATION</scope>
</reference>
<sequence length="240" mass="26934">MTSYSVEVHGVVDQLTPENEKYSTCLKQIADAFDQAYSIFTCPDFESRAGWSVETKQSDAVVHSIFLKEGRKLFCVKGELACSMEKAVEDNWLGLDGVSKWNQNIDFSKRLFELTENVDVVHYGNAPVLFVSGRDYVVGRMSRRIKESHYVVAHSIEGPDLPVAKDRVRGTIHLGGGRYSQHPTDPNKTIIDFIICLDLGGMFPASILNSMMGRLFLKEFNENKKRSKVLCSSTINNVSI</sequence>
<dbReference type="GO" id="GO:0140284">
    <property type="term" value="C:endoplasmic reticulum-endosome membrane contact site"/>
    <property type="evidence" value="ECO:0007669"/>
    <property type="project" value="TreeGrafter"/>
</dbReference>
<dbReference type="PANTHER" id="PTHR46121">
    <property type="entry name" value="STEROIDOGENIC ACUTE REGULATORY PROTEIN-LIKE"/>
    <property type="match status" value="1"/>
</dbReference>
<accession>A0A915E4I4</accession>
<dbReference type="CDD" id="cd00177">
    <property type="entry name" value="START"/>
    <property type="match status" value="1"/>
</dbReference>
<dbReference type="InterPro" id="IPR051869">
    <property type="entry name" value="STARD3"/>
</dbReference>
<dbReference type="GO" id="GO:0099044">
    <property type="term" value="P:vesicle tethering to endoplasmic reticulum"/>
    <property type="evidence" value="ECO:0007669"/>
    <property type="project" value="TreeGrafter"/>
</dbReference>
<dbReference type="InterPro" id="IPR002913">
    <property type="entry name" value="START_lipid-bd_dom"/>
</dbReference>
<dbReference type="SMART" id="SM00234">
    <property type="entry name" value="START"/>
    <property type="match status" value="1"/>
</dbReference>
<protein>
    <submittedName>
        <fullName evidence="3">START domain-containing protein</fullName>
    </submittedName>
</protein>
<feature type="domain" description="START" evidence="1">
    <location>
        <begin position="50"/>
        <end position="232"/>
    </location>
</feature>
<dbReference type="Proteomes" id="UP000887574">
    <property type="component" value="Unplaced"/>
</dbReference>
<dbReference type="SUPFAM" id="SSF55961">
    <property type="entry name" value="Bet v1-like"/>
    <property type="match status" value="1"/>
</dbReference>
<evidence type="ECO:0000313" key="2">
    <source>
        <dbReference type="Proteomes" id="UP000887574"/>
    </source>
</evidence>
<keyword evidence="2" id="KW-1185">Reference proteome</keyword>